<feature type="domain" description="Putative DNA-binding" evidence="1">
    <location>
        <begin position="20"/>
        <end position="129"/>
    </location>
</feature>
<proteinExistence type="predicted"/>
<reference evidence="2" key="2">
    <citation type="submission" date="2014-09" db="EMBL/GenBank/DDBJ databases">
        <title>Criblamydia sequanensis harbors a mega-plasmid encoding arsenite resistance.</title>
        <authorList>
            <person name="Bertelli C."/>
            <person name="Goesmann A."/>
            <person name="Greub G."/>
        </authorList>
    </citation>
    <scope>NUCLEOTIDE SEQUENCE [LARGE SCALE GENOMIC DNA]</scope>
    <source>
        <strain evidence="2">CRIB-18</strain>
    </source>
</reference>
<dbReference type="AlphaFoldDB" id="A0A090D2A2"/>
<dbReference type="STRING" id="1437425.CSEC_1657"/>
<evidence type="ECO:0000259" key="1">
    <source>
        <dbReference type="Pfam" id="PF09836"/>
    </source>
</evidence>
<dbReference type="Proteomes" id="UP000031552">
    <property type="component" value="Unassembled WGS sequence"/>
</dbReference>
<comment type="caution">
    <text evidence="2">The sequence shown here is derived from an EMBL/GenBank/DDBJ whole genome shotgun (WGS) entry which is preliminary data.</text>
</comment>
<accession>A0A090D2A2</accession>
<gene>
    <name evidence="2" type="ORF">CSEC_1657</name>
</gene>
<protein>
    <recommendedName>
        <fullName evidence="1">Putative DNA-binding domain-containing protein</fullName>
    </recommendedName>
</protein>
<dbReference type="OrthoDB" id="21900at2"/>
<dbReference type="EMBL" id="CCEJ010000008">
    <property type="protein sequence ID" value="CDR34470.1"/>
    <property type="molecule type" value="Genomic_DNA"/>
</dbReference>
<dbReference type="Pfam" id="PF09836">
    <property type="entry name" value="DUF2063"/>
    <property type="match status" value="1"/>
</dbReference>
<name>A0A090D2A2_9BACT</name>
<evidence type="ECO:0000313" key="3">
    <source>
        <dbReference type="Proteomes" id="UP000031552"/>
    </source>
</evidence>
<dbReference type="InterPro" id="IPR018640">
    <property type="entry name" value="DUF2063"/>
</dbReference>
<evidence type="ECO:0000313" key="2">
    <source>
        <dbReference type="EMBL" id="CDR34470.1"/>
    </source>
</evidence>
<dbReference type="eggNOG" id="COG3219">
    <property type="taxonomic scope" value="Bacteria"/>
</dbReference>
<sequence length="304" mass="35897">MHRSVAMKESISPPKSLKDLQYWFASIITRRMNNGSEILAQSPSGRPISDEAAFWINPSKTLAPFQRIEIYNQQYWWRLLTIMQENFPVLTRIFGYSDFNNLLAEPFLLAYPPNHWSLNNLGDYFPEWIQKNYHDKDKRFVYESACLDLAFNLSFVEKELAPINFIEATQEGAEGLLTQKIRLQPHLFILEFKYSIPQFREAILKHPPEHWVDHDFPELKKGKRVFVVFRSKELNVVWKEISYGAFFLLKQFEKGSSIENVCSWLENQEGPLLEEAKENLHFWFQEWTILGWLGLEASQKLSRN</sequence>
<organism evidence="2 3">
    <name type="scientific">Candidatus Criblamydia sequanensis CRIB-18</name>
    <dbReference type="NCBI Taxonomy" id="1437425"/>
    <lineage>
        <taxon>Bacteria</taxon>
        <taxon>Pseudomonadati</taxon>
        <taxon>Chlamydiota</taxon>
        <taxon>Chlamydiia</taxon>
        <taxon>Parachlamydiales</taxon>
        <taxon>Candidatus Criblamydiaceae</taxon>
        <taxon>Candidatus Criblamydia</taxon>
    </lineage>
</organism>
<keyword evidence="3" id="KW-1185">Reference proteome</keyword>
<reference evidence="2" key="1">
    <citation type="submission" date="2013-12" db="EMBL/GenBank/DDBJ databases">
        <authorList>
            <person name="Linke B."/>
        </authorList>
    </citation>
    <scope>NUCLEOTIDE SEQUENCE [LARGE SCALE GENOMIC DNA]</scope>
    <source>
        <strain evidence="2">CRIB-18</strain>
    </source>
</reference>